<feature type="compositionally biased region" description="Polar residues" evidence="1">
    <location>
        <begin position="557"/>
        <end position="566"/>
    </location>
</feature>
<evidence type="ECO:0000256" key="1">
    <source>
        <dbReference type="SAM" id="MobiDB-lite"/>
    </source>
</evidence>
<dbReference type="CDD" id="cd00167">
    <property type="entry name" value="SANT"/>
    <property type="match status" value="1"/>
</dbReference>
<dbReference type="Proteomes" id="UP001359559">
    <property type="component" value="Unassembled WGS sequence"/>
</dbReference>
<dbReference type="GO" id="GO:0000126">
    <property type="term" value="C:transcription factor TFIIIB complex"/>
    <property type="evidence" value="ECO:0007669"/>
    <property type="project" value="TreeGrafter"/>
</dbReference>
<feature type="compositionally biased region" description="Acidic residues" evidence="1">
    <location>
        <begin position="710"/>
        <end position="719"/>
    </location>
</feature>
<proteinExistence type="predicted"/>
<dbReference type="FunFam" id="1.10.10.60:FF:000483">
    <property type="entry name" value="Predicted protein"/>
    <property type="match status" value="1"/>
</dbReference>
<evidence type="ECO:0000313" key="3">
    <source>
        <dbReference type="EMBL" id="KAK7308884.1"/>
    </source>
</evidence>
<dbReference type="Pfam" id="PF15963">
    <property type="entry name" value="Myb_DNA-bind_7"/>
    <property type="match status" value="1"/>
</dbReference>
<organism evidence="3 4">
    <name type="scientific">Clitoria ternatea</name>
    <name type="common">Butterfly pea</name>
    <dbReference type="NCBI Taxonomy" id="43366"/>
    <lineage>
        <taxon>Eukaryota</taxon>
        <taxon>Viridiplantae</taxon>
        <taxon>Streptophyta</taxon>
        <taxon>Embryophyta</taxon>
        <taxon>Tracheophyta</taxon>
        <taxon>Spermatophyta</taxon>
        <taxon>Magnoliopsida</taxon>
        <taxon>eudicotyledons</taxon>
        <taxon>Gunneridae</taxon>
        <taxon>Pentapetalae</taxon>
        <taxon>rosids</taxon>
        <taxon>fabids</taxon>
        <taxon>Fabales</taxon>
        <taxon>Fabaceae</taxon>
        <taxon>Papilionoideae</taxon>
        <taxon>50 kb inversion clade</taxon>
        <taxon>NPAAA clade</taxon>
        <taxon>indigoferoid/millettioid clade</taxon>
        <taxon>Phaseoleae</taxon>
        <taxon>Clitoria</taxon>
    </lineage>
</organism>
<feature type="region of interest" description="Disordered" evidence="1">
    <location>
        <begin position="958"/>
        <end position="1022"/>
    </location>
</feature>
<comment type="caution">
    <text evidence="3">The sequence shown here is derived from an EMBL/GenBank/DDBJ whole genome shotgun (WGS) entry which is preliminary data.</text>
</comment>
<dbReference type="InterPro" id="IPR009057">
    <property type="entry name" value="Homeodomain-like_sf"/>
</dbReference>
<feature type="compositionally biased region" description="Basic residues" evidence="1">
    <location>
        <begin position="766"/>
        <end position="776"/>
    </location>
</feature>
<dbReference type="GO" id="GO:0001156">
    <property type="term" value="F:TFIIIC-class transcription factor complex binding"/>
    <property type="evidence" value="ECO:0007669"/>
    <property type="project" value="TreeGrafter"/>
</dbReference>
<feature type="compositionally biased region" description="Polar residues" evidence="1">
    <location>
        <begin position="140"/>
        <end position="151"/>
    </location>
</feature>
<feature type="compositionally biased region" description="Basic residues" evidence="1">
    <location>
        <begin position="725"/>
        <end position="739"/>
    </location>
</feature>
<dbReference type="EMBL" id="JAYKXN010000002">
    <property type="protein sequence ID" value="KAK7308884.1"/>
    <property type="molecule type" value="Genomic_DNA"/>
</dbReference>
<feature type="compositionally biased region" description="Basic and acidic residues" evidence="1">
    <location>
        <begin position="632"/>
        <end position="650"/>
    </location>
</feature>
<feature type="compositionally biased region" description="Basic residues" evidence="1">
    <location>
        <begin position="371"/>
        <end position="383"/>
    </location>
</feature>
<dbReference type="SMART" id="SM00717">
    <property type="entry name" value="SANT"/>
    <property type="match status" value="1"/>
</dbReference>
<feature type="region of interest" description="Disordered" evidence="1">
    <location>
        <begin position="168"/>
        <end position="189"/>
    </location>
</feature>
<evidence type="ECO:0000259" key="2">
    <source>
        <dbReference type="PROSITE" id="PS51293"/>
    </source>
</evidence>
<protein>
    <recommendedName>
        <fullName evidence="2">SANT domain-containing protein</fullName>
    </recommendedName>
</protein>
<evidence type="ECO:0000313" key="4">
    <source>
        <dbReference type="Proteomes" id="UP001359559"/>
    </source>
</evidence>
<dbReference type="InterPro" id="IPR001005">
    <property type="entry name" value="SANT/Myb"/>
</dbReference>
<feature type="region of interest" description="Disordered" evidence="1">
    <location>
        <begin position="587"/>
        <end position="776"/>
    </location>
</feature>
<sequence>MTSEPAATSTAITPNGNAVYYSSMAVVSTLILPFCLNGKEGKFSSYLFPANLWGRRRDYEDRTDMSCDVLLSDNSYLVSSFSLVACKGAWAILLNLINCVMDPFDDILPVAPAARKRPGTKFMPKAKSKQPPRKGISASEHATSSKDGISGNECQNAVASTLSMPVEESLGSNHCPQAEIPKSADATNNETGNAQEVSVVVDTAAIVDGHLPSTMAVSEVDAKNQNFTNFSKSPCEADPVHFEVDSVTNFTSKTNFDSGVTQPVHPDTVVENELNNVADPSITCSTVNKMQKLPKYGEGSFLERNECLELTDNSLQVGTLTDLKNASDYEIAIFESNIHSKSNFEREQKVMSAEFELEPLSNALPDPGTRNAHKFQPKIKPRPRVGNTPVLASTSSNVMTEKSVELPTSCTNEFQALQSSGDSGGALNESTSIPIPTVASEILRTTEDNRSLAAEIPSQLDSLNAMLPDVAINNGARDWPSSFAKSSGEAADIFSELESLDDFITQAATDTGKPAMHSLIEKGAEESCVTPTCNSMNSFGVCDTTQVQRHPEHHTTQDSSTFNEASVLNGDDSHINSRRFEAEEAMDLNPACPGDNVFDDQSMKSGTDPTSEIPVHEESSNAANSPTLADFLHSDGIREKEDANERKKDSSTSSSLRKRRRSSVTHEEDKGGMAPRQLTKQVAHKPANSLLNEDVDNDDNPDPPYNPNGDDLEENDVNYEIDHSSKKKRVSASSKKKPVAKNGKTSQKRKKANDALETPSEEPPKKFSHSSRRRKRCVDKALLEIPEDELDPRTLRIKDIILLAEYRERQAKKDGTTLETSSTYQSGVDFMQEANANNEDEIFGSEDGRDPDDYQANESIPSAPSLFNYQSFMEKTPRGKWSKQDTELFYEAVRQFGTDFSLIQQLFPDKTRHQIKLKYKKEERQHPLRLSDAVNNRSKDLSHFKLVIERLQQASTQAKEDISKDASDMMAEEEVVDLTPEPETNNDANVKAQEDSVAGQSPEQSDDGEDDYQLWSQYTSTL</sequence>
<feature type="region of interest" description="Disordered" evidence="1">
    <location>
        <begin position="361"/>
        <end position="391"/>
    </location>
</feature>
<feature type="region of interest" description="Disordered" evidence="1">
    <location>
        <begin position="118"/>
        <end position="151"/>
    </location>
</feature>
<feature type="compositionally biased region" description="Basic residues" evidence="1">
    <location>
        <begin position="118"/>
        <end position="132"/>
    </location>
</feature>
<dbReference type="InterPro" id="IPR017884">
    <property type="entry name" value="SANT_dom"/>
</dbReference>
<reference evidence="3 4" key="1">
    <citation type="submission" date="2024-01" db="EMBL/GenBank/DDBJ databases">
        <title>The genomes of 5 underutilized Papilionoideae crops provide insights into root nodulation and disease resistance.</title>
        <authorList>
            <person name="Yuan L."/>
        </authorList>
    </citation>
    <scope>NUCLEOTIDE SEQUENCE [LARGE SCALE GENOMIC DNA]</scope>
    <source>
        <strain evidence="3">LY-2023</strain>
        <tissue evidence="3">Leaf</tissue>
    </source>
</reference>
<dbReference type="PANTHER" id="PTHR22929:SF0">
    <property type="entry name" value="TRANSCRIPTION FACTOR TFIIIB COMPONENT B'' HOMOLOG"/>
    <property type="match status" value="1"/>
</dbReference>
<dbReference type="SUPFAM" id="SSF46689">
    <property type="entry name" value="Homeodomain-like"/>
    <property type="match status" value="1"/>
</dbReference>
<dbReference type="InterPro" id="IPR039467">
    <property type="entry name" value="TFIIIB_B''_Myb"/>
</dbReference>
<keyword evidence="4" id="KW-1185">Reference proteome</keyword>
<gene>
    <name evidence="3" type="ORF">RJT34_05197</name>
</gene>
<dbReference type="AlphaFoldDB" id="A0AAN9PSU9"/>
<dbReference type="PROSITE" id="PS51293">
    <property type="entry name" value="SANT"/>
    <property type="match status" value="1"/>
</dbReference>
<feature type="domain" description="SANT" evidence="2">
    <location>
        <begin position="880"/>
        <end position="924"/>
    </location>
</feature>
<feature type="region of interest" description="Disordered" evidence="1">
    <location>
        <begin position="550"/>
        <end position="572"/>
    </location>
</feature>
<dbReference type="GO" id="GO:0070898">
    <property type="term" value="P:RNA polymerase III preinitiation complex assembly"/>
    <property type="evidence" value="ECO:0007669"/>
    <property type="project" value="TreeGrafter"/>
</dbReference>
<feature type="compositionally biased region" description="Basic and acidic residues" evidence="1">
    <location>
        <begin position="958"/>
        <end position="967"/>
    </location>
</feature>
<dbReference type="PANTHER" id="PTHR22929">
    <property type="entry name" value="RNA POLYMERASE III TRANSCRIPTION INITIATION FACTOR B"/>
    <property type="match status" value="1"/>
</dbReference>
<dbReference type="Gene3D" id="1.10.10.60">
    <property type="entry name" value="Homeodomain-like"/>
    <property type="match status" value="1"/>
</dbReference>
<name>A0AAN9PSU9_CLITE</name>
<accession>A0AAN9PSU9</accession>